<feature type="DNA-binding region" description="OmpR/PhoB-type" evidence="3">
    <location>
        <begin position="14"/>
        <end position="120"/>
    </location>
</feature>
<dbReference type="SUPFAM" id="SSF48452">
    <property type="entry name" value="TPR-like"/>
    <property type="match status" value="1"/>
</dbReference>
<dbReference type="PROSITE" id="PS51755">
    <property type="entry name" value="OMPR_PHOB"/>
    <property type="match status" value="1"/>
</dbReference>
<dbReference type="Pfam" id="PF00486">
    <property type="entry name" value="Trans_reg_C"/>
    <property type="match status" value="1"/>
</dbReference>
<comment type="caution">
    <text evidence="5">The sequence shown here is derived from an EMBL/GenBank/DDBJ whole genome shotgun (WGS) entry which is preliminary data.</text>
</comment>
<comment type="similarity">
    <text evidence="1">Belongs to the AfsR/DnrI/RedD regulatory family.</text>
</comment>
<evidence type="ECO:0000313" key="6">
    <source>
        <dbReference type="Proteomes" id="UP000638263"/>
    </source>
</evidence>
<name>A0A917VZE2_9NOCA</name>
<dbReference type="PANTHER" id="PTHR47691:SF3">
    <property type="entry name" value="HTH-TYPE TRANSCRIPTIONAL REGULATOR RV0890C-RELATED"/>
    <property type="match status" value="1"/>
</dbReference>
<dbReference type="Pfam" id="PF25872">
    <property type="entry name" value="HTH_77"/>
    <property type="match status" value="1"/>
</dbReference>
<dbReference type="InterPro" id="IPR011990">
    <property type="entry name" value="TPR-like_helical_dom_sf"/>
</dbReference>
<dbReference type="GO" id="GO:0003677">
    <property type="term" value="F:DNA binding"/>
    <property type="evidence" value="ECO:0007669"/>
    <property type="project" value="UniProtKB-UniRule"/>
</dbReference>
<dbReference type="Proteomes" id="UP000638263">
    <property type="component" value="Unassembled WGS sequence"/>
</dbReference>
<reference evidence="5" key="2">
    <citation type="submission" date="2020-09" db="EMBL/GenBank/DDBJ databases">
        <authorList>
            <person name="Sun Q."/>
            <person name="Zhou Y."/>
        </authorList>
    </citation>
    <scope>NUCLEOTIDE SEQUENCE</scope>
    <source>
        <strain evidence="5">CGMCC 4.3508</strain>
    </source>
</reference>
<dbReference type="Gene3D" id="1.10.10.10">
    <property type="entry name" value="Winged helix-like DNA-binding domain superfamily/Winged helix DNA-binding domain"/>
    <property type="match status" value="1"/>
</dbReference>
<dbReference type="InterPro" id="IPR001867">
    <property type="entry name" value="OmpR/PhoB-type_DNA-bd"/>
</dbReference>
<sequence length="1138" mass="120981">MVLDPGRSHGRPPVTPASTDEPLVVTLLGRIALRRDTELVVLPGTRARLLLVALALRPGRSRSAAALIEEVWGGAPPRSPMNALHTQISRLRAALPDGALEAGPAGYRIALRPQQVDLTAAQQLARQADGVLAAGDPAAALAIVGRARNLWCGEPGTDLPRSEPAAELAAVAAEYAGKLDDIERAAREAAGDLDGAVAIAREQSRRRPTDEARARTLMRLLATAGRDNEALDVFAALRTTLATELGTDPGAAITELNTVILRGRFGSGVEQQRPDPVAPPPVPAAVGVRAAPNALLGRADDLAELSRLLGISRVTTVLGPGGAGKTRVANELAARSAAAQPVVLVELASVRPEGTSRDAAVDIETAIAGAVGLGETVRDRALPQVRPPADGRRRLRDALSARPMLLVLDNCEHLIEGAALVVADLVGSCPQLTVLTTSRSPLAITAETVYPLAPLAIDPAGSPATDLFAARARAVRPSVRLDAAVVARLCHTLDGLPLAIELAAARVRTMSVEDIERRLDQRFALLRTGDRTSPERHRTLHAVIAWSWNLLEPAQQVALRRICRFPAGFTLDAAEVVAGGPEVGDTAAAVDGLVGQSLLTVVEDEGGETGPGLGVRYRMLETVREFGEQQLVAADSGTGAEIELVESRMARWAREFAVAVAQRYLSGDEIGPALLMVAELDNLVAVLRRAEAAGDRHTVYAVFPAVSMRWVAQGAHLELMGWIPRLLALPPPDRASGTYADLHMLGHAMTALHLAFMSRSVRELAVVRFRVRALLRRETGIDGTLRFLGQLLTCPADMTRIARLLANGARSNDSRIRVVALVARANIWENMGRIFASRRDARAARALTTETEVWSRAMVVQHLGALHGQTARYRESVGYYEEAAELLYRIRAYDESLEVRSFMAVCLAGIGEPVWARRELAAALGLSDSGGAGLELIDDPTIRRNHRLSTIAAGLAEIELAEGDTDAGLAHFRRALDLLGWPGGEFTPGPGALLMCSTVVAAHVLAGRIADVAPLVPELAVTALDRLGVVPDLPQIGAVACALGSASLALDGQSEAGVELLALAPVVTGRQDYPVMRWERHHALWREQLGELRLTAAIEAARRLRRTVAATRILELIDTVGAVPRTGAPAPLARPATE</sequence>
<dbReference type="Pfam" id="PF03704">
    <property type="entry name" value="BTAD"/>
    <property type="match status" value="1"/>
</dbReference>
<dbReference type="AlphaFoldDB" id="A0A917VZE2"/>
<dbReference type="GO" id="GO:0000160">
    <property type="term" value="P:phosphorelay signal transduction system"/>
    <property type="evidence" value="ECO:0007669"/>
    <property type="project" value="InterPro"/>
</dbReference>
<accession>A0A917VZE2</accession>
<dbReference type="SMART" id="SM01043">
    <property type="entry name" value="BTAD"/>
    <property type="match status" value="1"/>
</dbReference>
<evidence type="ECO:0000313" key="5">
    <source>
        <dbReference type="EMBL" id="GGL43450.1"/>
    </source>
</evidence>
<dbReference type="SUPFAM" id="SSF46894">
    <property type="entry name" value="C-terminal effector domain of the bipartite response regulators"/>
    <property type="match status" value="1"/>
</dbReference>
<keyword evidence="6" id="KW-1185">Reference proteome</keyword>
<evidence type="ECO:0000256" key="1">
    <source>
        <dbReference type="ARBA" id="ARBA00005820"/>
    </source>
</evidence>
<protein>
    <submittedName>
        <fullName evidence="5">SARP family transcriptional regulator</fullName>
    </submittedName>
</protein>
<dbReference type="Gene3D" id="1.25.40.10">
    <property type="entry name" value="Tetratricopeptide repeat domain"/>
    <property type="match status" value="2"/>
</dbReference>
<keyword evidence="2 3" id="KW-0238">DNA-binding</keyword>
<dbReference type="EMBL" id="BMMH01000032">
    <property type="protein sequence ID" value="GGL43450.1"/>
    <property type="molecule type" value="Genomic_DNA"/>
</dbReference>
<evidence type="ECO:0000259" key="4">
    <source>
        <dbReference type="PROSITE" id="PS51755"/>
    </source>
</evidence>
<gene>
    <name evidence="5" type="ORF">GCM10011588_67780</name>
</gene>
<dbReference type="InterPro" id="IPR036388">
    <property type="entry name" value="WH-like_DNA-bd_sf"/>
</dbReference>
<dbReference type="Gene3D" id="3.40.50.300">
    <property type="entry name" value="P-loop containing nucleotide triphosphate hydrolases"/>
    <property type="match status" value="1"/>
</dbReference>
<reference evidence="5" key="1">
    <citation type="journal article" date="2014" name="Int. J. Syst. Evol. Microbiol.">
        <title>Complete genome sequence of Corynebacterium casei LMG S-19264T (=DSM 44701T), isolated from a smear-ripened cheese.</title>
        <authorList>
            <consortium name="US DOE Joint Genome Institute (JGI-PGF)"/>
            <person name="Walter F."/>
            <person name="Albersmeier A."/>
            <person name="Kalinowski J."/>
            <person name="Ruckert C."/>
        </authorList>
    </citation>
    <scope>NUCLEOTIDE SEQUENCE</scope>
    <source>
        <strain evidence="5">CGMCC 4.3508</strain>
    </source>
</reference>
<proteinExistence type="inferred from homology"/>
<dbReference type="PRINTS" id="PR00364">
    <property type="entry name" value="DISEASERSIST"/>
</dbReference>
<feature type="domain" description="OmpR/PhoB-type" evidence="4">
    <location>
        <begin position="14"/>
        <end position="120"/>
    </location>
</feature>
<dbReference type="GO" id="GO:0006355">
    <property type="term" value="P:regulation of DNA-templated transcription"/>
    <property type="evidence" value="ECO:0007669"/>
    <property type="project" value="InterPro"/>
</dbReference>
<dbReference type="SUPFAM" id="SSF52540">
    <property type="entry name" value="P-loop containing nucleoside triphosphate hydrolases"/>
    <property type="match status" value="1"/>
</dbReference>
<evidence type="ECO:0000256" key="3">
    <source>
        <dbReference type="PROSITE-ProRule" id="PRU01091"/>
    </source>
</evidence>
<dbReference type="InterPro" id="IPR058852">
    <property type="entry name" value="HTH_77"/>
</dbReference>
<dbReference type="InterPro" id="IPR005158">
    <property type="entry name" value="BTAD"/>
</dbReference>
<dbReference type="SMART" id="SM00862">
    <property type="entry name" value="Trans_reg_C"/>
    <property type="match status" value="1"/>
</dbReference>
<dbReference type="PANTHER" id="PTHR47691">
    <property type="entry name" value="REGULATOR-RELATED"/>
    <property type="match status" value="1"/>
</dbReference>
<dbReference type="InterPro" id="IPR027417">
    <property type="entry name" value="P-loop_NTPase"/>
</dbReference>
<evidence type="ECO:0000256" key="2">
    <source>
        <dbReference type="ARBA" id="ARBA00023125"/>
    </source>
</evidence>
<dbReference type="InterPro" id="IPR016032">
    <property type="entry name" value="Sig_transdc_resp-reg_C-effctor"/>
</dbReference>
<organism evidence="5 6">
    <name type="scientific">Nocardia jinanensis</name>
    <dbReference type="NCBI Taxonomy" id="382504"/>
    <lineage>
        <taxon>Bacteria</taxon>
        <taxon>Bacillati</taxon>
        <taxon>Actinomycetota</taxon>
        <taxon>Actinomycetes</taxon>
        <taxon>Mycobacteriales</taxon>
        <taxon>Nocardiaceae</taxon>
        <taxon>Nocardia</taxon>
    </lineage>
</organism>
<dbReference type="RefSeq" id="WP_082681368.1">
    <property type="nucleotide sequence ID" value="NZ_BMMH01000032.1"/>
</dbReference>